<evidence type="ECO:0000313" key="2">
    <source>
        <dbReference type="EMBL" id="CAH2063786.1"/>
    </source>
</evidence>
<organism evidence="2 3">
    <name type="scientific">Thlaspi arvense</name>
    <name type="common">Field penny-cress</name>
    <dbReference type="NCBI Taxonomy" id="13288"/>
    <lineage>
        <taxon>Eukaryota</taxon>
        <taxon>Viridiplantae</taxon>
        <taxon>Streptophyta</taxon>
        <taxon>Embryophyta</taxon>
        <taxon>Tracheophyta</taxon>
        <taxon>Spermatophyta</taxon>
        <taxon>Magnoliopsida</taxon>
        <taxon>eudicotyledons</taxon>
        <taxon>Gunneridae</taxon>
        <taxon>Pentapetalae</taxon>
        <taxon>rosids</taxon>
        <taxon>malvids</taxon>
        <taxon>Brassicales</taxon>
        <taxon>Brassicaceae</taxon>
        <taxon>Thlaspideae</taxon>
        <taxon>Thlaspi</taxon>
    </lineage>
</organism>
<dbReference type="Proteomes" id="UP000836841">
    <property type="component" value="Chromosome 5"/>
</dbReference>
<accession>A0AAU9SCS8</accession>
<gene>
    <name evidence="2" type="ORF">TAV2_LOCUS16426</name>
</gene>
<sequence length="170" mass="18878">MGNSVSLEPIPPWWPRAPFSASSNTRTGQGNSRQHPNSFRKLLYDNVVVNSSNSISISSDFLLRKHLDHVRSVFDATCEPGEVKVTSDIAAWVEAICGLEDLIGRKASDRIGFAVASSNELFEKSASIVQEPVFPPLFTIISPELHDLLRINKEVIFQPKMLMVVKVASW</sequence>
<evidence type="ECO:0000256" key="1">
    <source>
        <dbReference type="SAM" id="MobiDB-lite"/>
    </source>
</evidence>
<evidence type="ECO:0000313" key="3">
    <source>
        <dbReference type="Proteomes" id="UP000836841"/>
    </source>
</evidence>
<feature type="compositionally biased region" description="Polar residues" evidence="1">
    <location>
        <begin position="20"/>
        <end position="37"/>
    </location>
</feature>
<keyword evidence="3" id="KW-1185">Reference proteome</keyword>
<dbReference type="EMBL" id="OU466861">
    <property type="protein sequence ID" value="CAH2063786.1"/>
    <property type="molecule type" value="Genomic_DNA"/>
</dbReference>
<name>A0AAU9SCS8_THLAR</name>
<dbReference type="AlphaFoldDB" id="A0AAU9SCS8"/>
<feature type="region of interest" description="Disordered" evidence="1">
    <location>
        <begin position="18"/>
        <end position="37"/>
    </location>
</feature>
<reference evidence="2 3" key="1">
    <citation type="submission" date="2022-03" db="EMBL/GenBank/DDBJ databases">
        <authorList>
            <person name="Nunn A."/>
            <person name="Chopra R."/>
            <person name="Nunn A."/>
            <person name="Contreras Garrido A."/>
        </authorList>
    </citation>
    <scope>NUCLEOTIDE SEQUENCE [LARGE SCALE GENOMIC DNA]</scope>
</reference>
<proteinExistence type="predicted"/>
<protein>
    <submittedName>
        <fullName evidence="2">Uncharacterized protein</fullName>
    </submittedName>
</protein>